<evidence type="ECO:0000313" key="4">
    <source>
        <dbReference type="EMBL" id="KPV74947.1"/>
    </source>
</evidence>
<dbReference type="STRING" id="578459.A0A194S2Y6"/>
<feature type="region of interest" description="Disordered" evidence="1">
    <location>
        <begin position="209"/>
        <end position="250"/>
    </location>
</feature>
<sequence length="906" mass="91402">MSSNCLACTDPINACPTCPAGQSCVQTSRLCSACPKRICQDTGSSSTKGGGGGPSTGATAGGAVGGVVGVAVVLAAVYFFWWRPRGLAASRKRYSKHLSHRQSKLADKRKSQLAPGETDVATKRSSVHLHIDTAGGDGVNRRNTSPGAAREGGALTPGRTSEDDNPFGDQNRSSIGDFDDSNSIHTSDYSFRSSHTNVIPIAYIPPHSSSMSIADGQRGAFGESPSSRDRDSDAAQPPRHAQALRASIPTSMASRDSLALAGAEIIELHPLPPVLTPDTPAVPHGTLANGAPIRPPRSPGLDLKLPNTPKVSSPLAGSPSSPTRPTSSGALPPVLPPSSGSPGSSPNLSFLSTSPTGGRGMSVLGDPRSRSAQSHMSTMTSRSATSTMSYILDPPQIITPLSAQGVRRVELQKGQAGLVHIGGAGTTLGGAAHDAPTTSPTSPTGSVDPFDDSNRSSLRHSRLGSQGTVTPGGDAHDDTLLRSRPGSSATDTSRWTTGSALSDEGSVQFLQGQTVTFTNPNSPSALGGVGGGAKSPRLPNTASGASFDVPQSARSSEAFDTGSHVRPLTGTMSAWSASPGVSPSSSMGTVRATAGSGARTSTPMTLSGSRDSTASGMSDGSLLEGIPFLAPSTSSAGATAGTRAASTSSVSLGLPVNVTAAVESSAASTNSASVRAPSIVDGRDGQDQDDEPLPAPFLPFAGQRPTSSKPAPSSSSAGATAGASTERVQSAAISVRSGFGSGLSQIPFQLGFPSGFGDDGFTDAGDDDDDLDERDRRSMMSAGGESTMGGVPRSENGPGSVRQSYASSTVGESEDEHDEGDEQVVLVQAERTVVAPVATAPAAQAAPSRVAARSAVDDDASNPFGAHAEVASSTDSGTADPRASMDSLALAMGLAANLDAEASSRA</sequence>
<evidence type="ECO:0000256" key="2">
    <source>
        <dbReference type="SAM" id="Phobius"/>
    </source>
</evidence>
<dbReference type="Proteomes" id="UP000053890">
    <property type="component" value="Unassembled WGS sequence"/>
</dbReference>
<feature type="domain" description="Membrane anchor Opy2 N-terminal" evidence="3">
    <location>
        <begin position="5"/>
        <end position="39"/>
    </location>
</feature>
<feature type="compositionally biased region" description="Low complexity" evidence="1">
    <location>
        <begin position="573"/>
        <end position="586"/>
    </location>
</feature>
<feature type="compositionally biased region" description="Polar residues" evidence="1">
    <location>
        <begin position="598"/>
        <end position="618"/>
    </location>
</feature>
<protein>
    <recommendedName>
        <fullName evidence="3">Membrane anchor Opy2 N-terminal domain-containing protein</fullName>
    </recommendedName>
</protein>
<evidence type="ECO:0000313" key="5">
    <source>
        <dbReference type="Proteomes" id="UP000053890"/>
    </source>
</evidence>
<feature type="region of interest" description="Disordered" evidence="1">
    <location>
        <begin position="838"/>
        <end position="882"/>
    </location>
</feature>
<dbReference type="RefSeq" id="XP_018270996.1">
    <property type="nucleotide sequence ID" value="XM_018417036.1"/>
</dbReference>
<dbReference type="EMBL" id="KQ474079">
    <property type="protein sequence ID" value="KPV74947.1"/>
    <property type="molecule type" value="Genomic_DNA"/>
</dbReference>
<feature type="compositionally biased region" description="Low complexity" evidence="1">
    <location>
        <begin position="665"/>
        <end position="674"/>
    </location>
</feature>
<feature type="region of interest" description="Disordered" evidence="1">
    <location>
        <begin position="99"/>
        <end position="183"/>
    </location>
</feature>
<dbReference type="AlphaFoldDB" id="A0A194S2Y6"/>
<accession>A0A194S2Y6</accession>
<feature type="transmembrane region" description="Helical" evidence="2">
    <location>
        <begin position="60"/>
        <end position="82"/>
    </location>
</feature>
<keyword evidence="5" id="KW-1185">Reference proteome</keyword>
<dbReference type="OrthoDB" id="2402916at2759"/>
<organism evidence="4 5">
    <name type="scientific">Rhodotorula graminis (strain WP1)</name>
    <dbReference type="NCBI Taxonomy" id="578459"/>
    <lineage>
        <taxon>Eukaryota</taxon>
        <taxon>Fungi</taxon>
        <taxon>Dikarya</taxon>
        <taxon>Basidiomycota</taxon>
        <taxon>Pucciniomycotina</taxon>
        <taxon>Microbotryomycetes</taxon>
        <taxon>Sporidiobolales</taxon>
        <taxon>Sporidiobolaceae</taxon>
        <taxon>Rhodotorula</taxon>
    </lineage>
</organism>
<feature type="compositionally biased region" description="Low complexity" evidence="1">
    <location>
        <begin position="318"/>
        <end position="352"/>
    </location>
</feature>
<feature type="compositionally biased region" description="Low complexity" evidence="1">
    <location>
        <begin position="429"/>
        <end position="446"/>
    </location>
</feature>
<name>A0A194S2Y6_RHOGW</name>
<feature type="compositionally biased region" description="Low complexity" evidence="1">
    <location>
        <begin position="705"/>
        <end position="725"/>
    </location>
</feature>
<feature type="compositionally biased region" description="Polar residues" evidence="1">
    <location>
        <begin position="508"/>
        <end position="524"/>
    </location>
</feature>
<feature type="compositionally biased region" description="Acidic residues" evidence="1">
    <location>
        <begin position="760"/>
        <end position="772"/>
    </location>
</feature>
<dbReference type="Pfam" id="PF09463">
    <property type="entry name" value="Opy2"/>
    <property type="match status" value="1"/>
</dbReference>
<dbReference type="OMA" id="FFWWRPR"/>
<reference evidence="4 5" key="1">
    <citation type="journal article" date="2015" name="Front. Microbiol.">
        <title>Genome sequence of the plant growth promoting endophytic yeast Rhodotorula graminis WP1.</title>
        <authorList>
            <person name="Firrincieli A."/>
            <person name="Otillar R."/>
            <person name="Salamov A."/>
            <person name="Schmutz J."/>
            <person name="Khan Z."/>
            <person name="Redman R.S."/>
            <person name="Fleck N.D."/>
            <person name="Lindquist E."/>
            <person name="Grigoriev I.V."/>
            <person name="Doty S.L."/>
        </authorList>
    </citation>
    <scope>NUCLEOTIDE SEQUENCE [LARGE SCALE GENOMIC DNA]</scope>
    <source>
        <strain evidence="4 5">WP1</strain>
    </source>
</reference>
<feature type="region of interest" description="Disordered" evidence="1">
    <location>
        <begin position="276"/>
        <end position="386"/>
    </location>
</feature>
<keyword evidence="2" id="KW-1133">Transmembrane helix</keyword>
<feature type="compositionally biased region" description="Polar residues" evidence="1">
    <location>
        <begin position="801"/>
        <end position="810"/>
    </location>
</feature>
<keyword evidence="2" id="KW-0472">Membrane</keyword>
<feature type="compositionally biased region" description="Low complexity" evidence="1">
    <location>
        <begin position="374"/>
        <end position="386"/>
    </location>
</feature>
<evidence type="ECO:0000256" key="1">
    <source>
        <dbReference type="SAM" id="MobiDB-lite"/>
    </source>
</evidence>
<dbReference type="InterPro" id="IPR018571">
    <property type="entry name" value="Membrane_anchor_Opy2_N"/>
</dbReference>
<proteinExistence type="predicted"/>
<keyword evidence="2" id="KW-0812">Transmembrane</keyword>
<dbReference type="GeneID" id="28977484"/>
<feature type="region of interest" description="Disordered" evidence="1">
    <location>
        <begin position="665"/>
        <end position="730"/>
    </location>
</feature>
<feature type="region of interest" description="Disordered" evidence="1">
    <location>
        <begin position="749"/>
        <end position="823"/>
    </location>
</feature>
<feature type="region of interest" description="Disordered" evidence="1">
    <location>
        <begin position="427"/>
        <end position="619"/>
    </location>
</feature>
<evidence type="ECO:0000259" key="3">
    <source>
        <dbReference type="Pfam" id="PF09463"/>
    </source>
</evidence>
<gene>
    <name evidence="4" type="ORF">RHOBADRAFT_53868</name>
</gene>
<feature type="compositionally biased region" description="Low complexity" evidence="1">
    <location>
        <begin position="838"/>
        <end position="854"/>
    </location>
</feature>
<feature type="compositionally biased region" description="Acidic residues" evidence="1">
    <location>
        <begin position="812"/>
        <end position="822"/>
    </location>
</feature>
<feature type="compositionally biased region" description="Polar residues" evidence="1">
    <location>
        <begin position="485"/>
        <end position="500"/>
    </location>
</feature>